<dbReference type="OrthoDB" id="2188446at2759"/>
<dbReference type="Proteomes" id="UP000740883">
    <property type="component" value="Unassembled WGS sequence"/>
</dbReference>
<accession>A0A9P6H344</accession>
<protein>
    <submittedName>
        <fullName evidence="1">Uncharacterized protein</fullName>
    </submittedName>
</protein>
<organism evidence="1 2">
    <name type="scientific">Nosema granulosis</name>
    <dbReference type="NCBI Taxonomy" id="83296"/>
    <lineage>
        <taxon>Eukaryota</taxon>
        <taxon>Fungi</taxon>
        <taxon>Fungi incertae sedis</taxon>
        <taxon>Microsporidia</taxon>
        <taxon>Nosematidae</taxon>
        <taxon>Nosema</taxon>
    </lineage>
</organism>
<dbReference type="AlphaFoldDB" id="A0A9P6H344"/>
<comment type="caution">
    <text evidence="1">The sequence shown here is derived from an EMBL/GenBank/DDBJ whole genome shotgun (WGS) entry which is preliminary data.</text>
</comment>
<reference evidence="1 2" key="1">
    <citation type="journal article" date="2020" name="Genome Biol. Evol.">
        <title>Comparative genomics of strictly vertically transmitted, feminizing microsporidia endosymbionts of amphipod crustaceans.</title>
        <authorList>
            <person name="Cormier A."/>
            <person name="Chebbi M.A."/>
            <person name="Giraud I."/>
            <person name="Wattier R."/>
            <person name="Teixeira M."/>
            <person name="Gilbert C."/>
            <person name="Rigaud T."/>
            <person name="Cordaux R."/>
        </authorList>
    </citation>
    <scope>NUCLEOTIDE SEQUENCE [LARGE SCALE GENOMIC DNA]</scope>
    <source>
        <strain evidence="1 2">Ou3-Ou53</strain>
    </source>
</reference>
<keyword evidence="2" id="KW-1185">Reference proteome</keyword>
<gene>
    <name evidence="1" type="ORF">NGRA_0389</name>
</gene>
<sequence length="415" mass="49010">MKIKQEFDIKLVEGTLDVYRLGKMRDLLQISEVQYKKDGKYTEINLKYPKNNISLLRSKTLNSEKITLASKGYNPMSQYFYLRLDKDKNIANIQKINTFYLFENKFPYLEAKQDKLKDGLQFRKIESREEIEHRKKNINYKIRNIENESFKSLRYVDKSKEVIEAFKYLNIEDFGLKKDVSVSKKIFNSIKNAVVVNMKDLEVLYKDLEAIRACLSKYTFYFNGRYILNKSFYSEDLQSTREKILEILHKKGYILESDVEKDVFLIKELCRCETPKYFLKGYHEDKDPKIDQYSSSVDSTVYDIIKERYFCTLADILKNCSLDADTVQKILFKPNITAVGEGIYTVYDPEDPHNDIKQEIVRLLEARKSYKKGEMNTAVTNISEVLKVDLETVQNYIEKVFVNKRGIWTVKESFE</sequence>
<name>A0A9P6H344_9MICR</name>
<proteinExistence type="predicted"/>
<dbReference type="EMBL" id="SBJO01000013">
    <property type="protein sequence ID" value="KAF9764650.1"/>
    <property type="molecule type" value="Genomic_DNA"/>
</dbReference>
<evidence type="ECO:0000313" key="1">
    <source>
        <dbReference type="EMBL" id="KAF9764650.1"/>
    </source>
</evidence>
<evidence type="ECO:0000313" key="2">
    <source>
        <dbReference type="Proteomes" id="UP000740883"/>
    </source>
</evidence>